<dbReference type="Proteomes" id="UP001630127">
    <property type="component" value="Unassembled WGS sequence"/>
</dbReference>
<sequence>MGFTTLREMATDFVKLECFDRGNFRKWQKKMHFLLATLNVVYVLNTPKPMKNDEEILANTRARKKWKNDDYISRGHILNGTFEGLFDIYQHIPSSRELWDKLEARYMKEDVASKKGKVHERRCCK</sequence>
<evidence type="ECO:0000313" key="1">
    <source>
        <dbReference type="EMBL" id="KAL3514535.1"/>
    </source>
</evidence>
<accession>A0ABD2Z4Z4</accession>
<keyword evidence="2" id="KW-1185">Reference proteome</keyword>
<proteinExistence type="predicted"/>
<reference evidence="1 2" key="1">
    <citation type="submission" date="2024-11" db="EMBL/GenBank/DDBJ databases">
        <title>A near-complete genome assembly of Cinchona calisaya.</title>
        <authorList>
            <person name="Lian D.C."/>
            <person name="Zhao X.W."/>
            <person name="Wei L."/>
        </authorList>
    </citation>
    <scope>NUCLEOTIDE SEQUENCE [LARGE SCALE GENOMIC DNA]</scope>
    <source>
        <tissue evidence="1">Nenye</tissue>
    </source>
</reference>
<dbReference type="PANTHER" id="PTHR47592:SF29">
    <property type="entry name" value="ZINC FINGER, CCHC-TYPE"/>
    <property type="match status" value="1"/>
</dbReference>
<organism evidence="1 2">
    <name type="scientific">Cinchona calisaya</name>
    <dbReference type="NCBI Taxonomy" id="153742"/>
    <lineage>
        <taxon>Eukaryota</taxon>
        <taxon>Viridiplantae</taxon>
        <taxon>Streptophyta</taxon>
        <taxon>Embryophyta</taxon>
        <taxon>Tracheophyta</taxon>
        <taxon>Spermatophyta</taxon>
        <taxon>Magnoliopsida</taxon>
        <taxon>eudicotyledons</taxon>
        <taxon>Gunneridae</taxon>
        <taxon>Pentapetalae</taxon>
        <taxon>asterids</taxon>
        <taxon>lamiids</taxon>
        <taxon>Gentianales</taxon>
        <taxon>Rubiaceae</taxon>
        <taxon>Cinchonoideae</taxon>
        <taxon>Cinchoneae</taxon>
        <taxon>Cinchona</taxon>
    </lineage>
</organism>
<dbReference type="PANTHER" id="PTHR47592">
    <property type="entry name" value="PBF68 PROTEIN"/>
    <property type="match status" value="1"/>
</dbReference>
<gene>
    <name evidence="1" type="ORF">ACH5RR_027252</name>
</gene>
<protein>
    <recommendedName>
        <fullName evidence="3">Zinc finger, CCHC-type</fullName>
    </recommendedName>
</protein>
<dbReference type="EMBL" id="JBJUIK010000011">
    <property type="protein sequence ID" value="KAL3514535.1"/>
    <property type="molecule type" value="Genomic_DNA"/>
</dbReference>
<dbReference type="Pfam" id="PF14223">
    <property type="entry name" value="Retrotran_gag_2"/>
    <property type="match status" value="1"/>
</dbReference>
<comment type="caution">
    <text evidence="1">The sequence shown here is derived from an EMBL/GenBank/DDBJ whole genome shotgun (WGS) entry which is preliminary data.</text>
</comment>
<dbReference type="AlphaFoldDB" id="A0ABD2Z4Z4"/>
<evidence type="ECO:0008006" key="3">
    <source>
        <dbReference type="Google" id="ProtNLM"/>
    </source>
</evidence>
<evidence type="ECO:0000313" key="2">
    <source>
        <dbReference type="Proteomes" id="UP001630127"/>
    </source>
</evidence>
<name>A0ABD2Z4Z4_9GENT</name>